<evidence type="ECO:0000313" key="2">
    <source>
        <dbReference type="Proteomes" id="UP000240971"/>
    </source>
</evidence>
<name>A0A2P8HJW1_CHINA</name>
<evidence type="ECO:0008006" key="3">
    <source>
        <dbReference type="Google" id="ProtNLM"/>
    </source>
</evidence>
<dbReference type="RefSeq" id="WP_106529285.1">
    <property type="nucleotide sequence ID" value="NZ_PYAW01000003.1"/>
</dbReference>
<protein>
    <recommendedName>
        <fullName evidence="3">Activator of Hsp90 ATPase-like protein</fullName>
    </recommendedName>
</protein>
<dbReference type="SUPFAM" id="SSF55961">
    <property type="entry name" value="Bet v1-like"/>
    <property type="match status" value="1"/>
</dbReference>
<organism evidence="1 2">
    <name type="scientific">Chitinophaga niastensis</name>
    <dbReference type="NCBI Taxonomy" id="536980"/>
    <lineage>
        <taxon>Bacteria</taxon>
        <taxon>Pseudomonadati</taxon>
        <taxon>Bacteroidota</taxon>
        <taxon>Chitinophagia</taxon>
        <taxon>Chitinophagales</taxon>
        <taxon>Chitinophagaceae</taxon>
        <taxon>Chitinophaga</taxon>
    </lineage>
</organism>
<comment type="caution">
    <text evidence="1">The sequence shown here is derived from an EMBL/GenBank/DDBJ whole genome shotgun (WGS) entry which is preliminary data.</text>
</comment>
<proteinExistence type="predicted"/>
<sequence length="147" mass="16889">MKTQDYNEIITVNATAQEAFESINSVSKWWTENLEGSSQKLNDEFTVRFDDIHVSKQKLVEVIPDKKVVWLVTDSKLNFLKDKHEWTNTKISFEIAEKDGKTQINFTHIGLVPEVECYNSCTNAWGQYIKGSLFKLLTEGKGTPELK</sequence>
<evidence type="ECO:0000313" key="1">
    <source>
        <dbReference type="EMBL" id="PSL46507.1"/>
    </source>
</evidence>
<keyword evidence="2" id="KW-1185">Reference proteome</keyword>
<accession>A0A2P8HJW1</accession>
<dbReference type="InterPro" id="IPR023393">
    <property type="entry name" value="START-like_dom_sf"/>
</dbReference>
<dbReference type="Proteomes" id="UP000240971">
    <property type="component" value="Unassembled WGS sequence"/>
</dbReference>
<dbReference type="AlphaFoldDB" id="A0A2P8HJW1"/>
<dbReference type="OrthoDB" id="287565at2"/>
<dbReference type="EMBL" id="PYAW01000003">
    <property type="protein sequence ID" value="PSL46507.1"/>
    <property type="molecule type" value="Genomic_DNA"/>
</dbReference>
<dbReference type="Gene3D" id="3.30.530.20">
    <property type="match status" value="1"/>
</dbReference>
<gene>
    <name evidence="1" type="ORF">CLV51_103487</name>
</gene>
<reference evidence="1 2" key="1">
    <citation type="submission" date="2018-03" db="EMBL/GenBank/DDBJ databases">
        <title>Genomic Encyclopedia of Archaeal and Bacterial Type Strains, Phase II (KMG-II): from individual species to whole genera.</title>
        <authorList>
            <person name="Goeker M."/>
        </authorList>
    </citation>
    <scope>NUCLEOTIDE SEQUENCE [LARGE SCALE GENOMIC DNA]</scope>
    <source>
        <strain evidence="1 2">DSM 24859</strain>
    </source>
</reference>